<evidence type="ECO:0000313" key="1">
    <source>
        <dbReference type="EMBL" id="MFC3578245.1"/>
    </source>
</evidence>
<proteinExistence type="predicted"/>
<keyword evidence="2" id="KW-1185">Reference proteome</keyword>
<sequence>MLKEVIATRYITPLREGGSLYLRTYGNPGAEAQVSMQHEGGAPARA</sequence>
<protein>
    <submittedName>
        <fullName evidence="1">Uncharacterized protein</fullName>
    </submittedName>
</protein>
<organism evidence="1 2">
    <name type="scientific">Streptomyces yaanensis</name>
    <dbReference type="NCBI Taxonomy" id="1142239"/>
    <lineage>
        <taxon>Bacteria</taxon>
        <taxon>Bacillati</taxon>
        <taxon>Actinomycetota</taxon>
        <taxon>Actinomycetes</taxon>
        <taxon>Kitasatosporales</taxon>
        <taxon>Streptomycetaceae</taxon>
        <taxon>Streptomyces</taxon>
    </lineage>
</organism>
<gene>
    <name evidence="1" type="ORF">ACFOZ0_34315</name>
</gene>
<evidence type="ECO:0000313" key="2">
    <source>
        <dbReference type="Proteomes" id="UP001595701"/>
    </source>
</evidence>
<name>A0ABV7SSF8_9ACTN</name>
<dbReference type="Proteomes" id="UP001595701">
    <property type="component" value="Unassembled WGS sequence"/>
</dbReference>
<dbReference type="RefSeq" id="WP_310773692.1">
    <property type="nucleotide sequence ID" value="NZ_JBHRWR010000046.1"/>
</dbReference>
<reference evidence="2" key="1">
    <citation type="journal article" date="2019" name="Int. J. Syst. Evol. Microbiol.">
        <title>The Global Catalogue of Microorganisms (GCM) 10K type strain sequencing project: providing services to taxonomists for standard genome sequencing and annotation.</title>
        <authorList>
            <consortium name="The Broad Institute Genomics Platform"/>
            <consortium name="The Broad Institute Genome Sequencing Center for Infectious Disease"/>
            <person name="Wu L."/>
            <person name="Ma J."/>
        </authorList>
    </citation>
    <scope>NUCLEOTIDE SEQUENCE [LARGE SCALE GENOMIC DNA]</scope>
    <source>
        <strain evidence="2">CGMCC 4.7035</strain>
    </source>
</reference>
<dbReference type="EMBL" id="JBHRWR010000046">
    <property type="protein sequence ID" value="MFC3578245.1"/>
    <property type="molecule type" value="Genomic_DNA"/>
</dbReference>
<accession>A0ABV7SSF8</accession>
<comment type="caution">
    <text evidence="1">The sequence shown here is derived from an EMBL/GenBank/DDBJ whole genome shotgun (WGS) entry which is preliminary data.</text>
</comment>